<organism evidence="1 2">
    <name type="scientific">Venustampulla echinocandica</name>
    <dbReference type="NCBI Taxonomy" id="2656787"/>
    <lineage>
        <taxon>Eukaryota</taxon>
        <taxon>Fungi</taxon>
        <taxon>Dikarya</taxon>
        <taxon>Ascomycota</taxon>
        <taxon>Pezizomycotina</taxon>
        <taxon>Leotiomycetes</taxon>
        <taxon>Helotiales</taxon>
        <taxon>Pleuroascaceae</taxon>
        <taxon>Venustampulla</taxon>
    </lineage>
</organism>
<dbReference type="STRING" id="2656787.A0A370TUC6"/>
<accession>A0A370TUC6</accession>
<evidence type="ECO:0000313" key="2">
    <source>
        <dbReference type="Proteomes" id="UP000254866"/>
    </source>
</evidence>
<sequence length="378" mass="42057">MKGENSLALKIYERGLNKVKIGTDDERTRLQSIYNKLRRAQDPGKSLDPLEFLPVELAAMLRFLEIHGSSVIGNSLVSSLPYASHLESIFVSNDKITISVVLDVLRACRRTLVKAGFLQIVGQRTDSLGEWPKLDALEKLHLGVASAMLTLNIPELIKAAPNIQVLWLSNWNLTPSADMSPWTELQDLDLRDTHFDRLPRLPPTLRRLTLRNALDIGHDSLEAQGENMLPLLEMFECSRTYVCDGFIKAITRESITRGNLKELHIGRRAVEPRINIEEEYPSSESLEVLSLAYLMTPEDYLMVIVGRCPNLRSVDVSGTNITGVAVKSFVKQGIVTLRLNECYGVGSDAVDWARSQGVEVMFNASSGSSGLRAAWNAI</sequence>
<dbReference type="Gene3D" id="3.80.10.10">
    <property type="entry name" value="Ribonuclease Inhibitor"/>
    <property type="match status" value="2"/>
</dbReference>
<dbReference type="PANTHER" id="PTHR13318">
    <property type="entry name" value="PARTNER OF PAIRED, ISOFORM B-RELATED"/>
    <property type="match status" value="1"/>
</dbReference>
<dbReference type="InterPro" id="IPR032675">
    <property type="entry name" value="LRR_dom_sf"/>
</dbReference>
<dbReference type="AlphaFoldDB" id="A0A370TUC6"/>
<dbReference type="SUPFAM" id="SSF52047">
    <property type="entry name" value="RNI-like"/>
    <property type="match status" value="1"/>
</dbReference>
<dbReference type="GeneID" id="43596320"/>
<gene>
    <name evidence="1" type="ORF">BP5553_03471</name>
</gene>
<dbReference type="RefSeq" id="XP_031871787.1">
    <property type="nucleotide sequence ID" value="XM_032012094.1"/>
</dbReference>
<proteinExistence type="predicted"/>
<dbReference type="OrthoDB" id="629492at2759"/>
<evidence type="ECO:0000313" key="1">
    <source>
        <dbReference type="EMBL" id="RDL39131.1"/>
    </source>
</evidence>
<reference evidence="1 2" key="1">
    <citation type="journal article" date="2018" name="IMA Fungus">
        <title>IMA Genome-F 9: Draft genome sequence of Annulohypoxylon stygium, Aspergillus mulundensis, Berkeleyomyces basicola (syn. Thielaviopsis basicola), Ceratocystis smalleyi, two Cercospora beticola strains, Coleophoma cylindrospora, Fusarium fracticaudum, Phialophora cf. hyalina, and Morchella septimelata.</title>
        <authorList>
            <person name="Wingfield B.D."/>
            <person name="Bills G.F."/>
            <person name="Dong Y."/>
            <person name="Huang W."/>
            <person name="Nel W.J."/>
            <person name="Swalarsk-Parry B.S."/>
            <person name="Vaghefi N."/>
            <person name="Wilken P.M."/>
            <person name="An Z."/>
            <person name="de Beer Z.W."/>
            <person name="De Vos L."/>
            <person name="Chen L."/>
            <person name="Duong T.A."/>
            <person name="Gao Y."/>
            <person name="Hammerbacher A."/>
            <person name="Kikkert J.R."/>
            <person name="Li Y."/>
            <person name="Li H."/>
            <person name="Li K."/>
            <person name="Li Q."/>
            <person name="Liu X."/>
            <person name="Ma X."/>
            <person name="Naidoo K."/>
            <person name="Pethybridge S.J."/>
            <person name="Sun J."/>
            <person name="Steenkamp E.T."/>
            <person name="van der Nest M.A."/>
            <person name="van Wyk S."/>
            <person name="Wingfield M.J."/>
            <person name="Xiong C."/>
            <person name="Yue Q."/>
            <person name="Zhang X."/>
        </authorList>
    </citation>
    <scope>NUCLEOTIDE SEQUENCE [LARGE SCALE GENOMIC DNA]</scope>
    <source>
        <strain evidence="1 2">BP 5553</strain>
    </source>
</reference>
<keyword evidence="2" id="KW-1185">Reference proteome</keyword>
<dbReference type="GO" id="GO:0019005">
    <property type="term" value="C:SCF ubiquitin ligase complex"/>
    <property type="evidence" value="ECO:0007669"/>
    <property type="project" value="TreeGrafter"/>
</dbReference>
<dbReference type="Proteomes" id="UP000254866">
    <property type="component" value="Unassembled WGS sequence"/>
</dbReference>
<dbReference type="EMBL" id="NPIC01000002">
    <property type="protein sequence ID" value="RDL39131.1"/>
    <property type="molecule type" value="Genomic_DNA"/>
</dbReference>
<protein>
    <recommendedName>
        <fullName evidence="3">RNI-like protein</fullName>
    </recommendedName>
</protein>
<comment type="caution">
    <text evidence="1">The sequence shown here is derived from an EMBL/GenBank/DDBJ whole genome shotgun (WGS) entry which is preliminary data.</text>
</comment>
<name>A0A370TUC6_9HELO</name>
<evidence type="ECO:0008006" key="3">
    <source>
        <dbReference type="Google" id="ProtNLM"/>
    </source>
</evidence>
<dbReference type="GO" id="GO:0031146">
    <property type="term" value="P:SCF-dependent proteasomal ubiquitin-dependent protein catabolic process"/>
    <property type="evidence" value="ECO:0007669"/>
    <property type="project" value="TreeGrafter"/>
</dbReference>